<feature type="transmembrane region" description="Helical" evidence="1">
    <location>
        <begin position="20"/>
        <end position="41"/>
    </location>
</feature>
<dbReference type="Proteomes" id="UP000243579">
    <property type="component" value="Unassembled WGS sequence"/>
</dbReference>
<dbReference type="OrthoDB" id="509821at2759"/>
<dbReference type="EMBL" id="JNBR01002826">
    <property type="protein sequence ID" value="OQR81266.1"/>
    <property type="molecule type" value="Genomic_DNA"/>
</dbReference>
<gene>
    <name evidence="2" type="ORF">ACHHYP_16616</name>
</gene>
<dbReference type="InterPro" id="IPR019176">
    <property type="entry name" value="Cytochrome_B561-rel"/>
</dbReference>
<evidence type="ECO:0000313" key="3">
    <source>
        <dbReference type="Proteomes" id="UP000243579"/>
    </source>
</evidence>
<protein>
    <recommendedName>
        <fullName evidence="4">Transmembrane protein</fullName>
    </recommendedName>
</protein>
<keyword evidence="3" id="KW-1185">Reference proteome</keyword>
<evidence type="ECO:0000256" key="1">
    <source>
        <dbReference type="SAM" id="Phobius"/>
    </source>
</evidence>
<proteinExistence type="predicted"/>
<dbReference type="PANTHER" id="PTHR21780">
    <property type="entry name" value="TRANSMEMBRANE PROTEIN 209"/>
    <property type="match status" value="1"/>
</dbReference>
<dbReference type="AlphaFoldDB" id="A0A1V9Y6E4"/>
<dbReference type="GO" id="GO:0016020">
    <property type="term" value="C:membrane"/>
    <property type="evidence" value="ECO:0007669"/>
    <property type="project" value="TreeGrafter"/>
</dbReference>
<keyword evidence="1" id="KW-0472">Membrane</keyword>
<comment type="caution">
    <text evidence="2">The sequence shown here is derived from an EMBL/GenBank/DDBJ whole genome shotgun (WGS) entry which is preliminary data.</text>
</comment>
<keyword evidence="1" id="KW-0812">Transmembrane</keyword>
<evidence type="ECO:0008006" key="4">
    <source>
        <dbReference type="Google" id="ProtNLM"/>
    </source>
</evidence>
<keyword evidence="1" id="KW-1133">Transmembrane helix</keyword>
<dbReference type="PANTHER" id="PTHR21780:SF0">
    <property type="entry name" value="TRANSMEMBRANE PROTEIN 209"/>
    <property type="match status" value="1"/>
</dbReference>
<feature type="transmembrane region" description="Helical" evidence="1">
    <location>
        <begin position="48"/>
        <end position="70"/>
    </location>
</feature>
<evidence type="ECO:0000313" key="2">
    <source>
        <dbReference type="EMBL" id="OQR81266.1"/>
    </source>
</evidence>
<organism evidence="2 3">
    <name type="scientific">Achlya hypogyna</name>
    <name type="common">Oomycete</name>
    <name type="synonym">Protoachlya hypogyna</name>
    <dbReference type="NCBI Taxonomy" id="1202772"/>
    <lineage>
        <taxon>Eukaryota</taxon>
        <taxon>Sar</taxon>
        <taxon>Stramenopiles</taxon>
        <taxon>Oomycota</taxon>
        <taxon>Saprolegniomycetes</taxon>
        <taxon>Saprolegniales</taxon>
        <taxon>Achlyaceae</taxon>
        <taxon>Achlya</taxon>
    </lineage>
</organism>
<dbReference type="STRING" id="1202772.A0A1V9Y6E4"/>
<accession>A0A1V9Y6E4</accession>
<name>A0A1V9Y6E4_ACHHY</name>
<reference evidence="2 3" key="1">
    <citation type="journal article" date="2014" name="Genome Biol. Evol.">
        <title>The secreted proteins of Achlya hypogyna and Thraustotheca clavata identify the ancestral oomycete secretome and reveal gene acquisitions by horizontal gene transfer.</title>
        <authorList>
            <person name="Misner I."/>
            <person name="Blouin N."/>
            <person name="Leonard G."/>
            <person name="Richards T.A."/>
            <person name="Lane C.E."/>
        </authorList>
    </citation>
    <scope>NUCLEOTIDE SEQUENCE [LARGE SCALE GENOMIC DNA]</scope>
    <source>
        <strain evidence="2 3">ATCC 48635</strain>
    </source>
</reference>
<sequence length="500" mass="55303">MAPTALEARQADDYWKRQHAQFSSFRGAVSLAVSCILLLFLRSLRIGSIPVVLFVLLPGYLVVIVGFAIASRSAYFTVLRYWTLAVEAVKSTPPLSDAKDKAPSQAADGLRQRKGYLAPDGLQLPGTGSKPPGIVYGTNVAPAASPTTISTEDELRAFQASTSATTSDPAEEPHLNFGFGMEMSSAINPNGLYNTLYTAMKPTMKAPVRKELESALSSAPHVDKAIEVLASCRIKTRRMGDLCDRLRTVLAQHLQDVLGSFLTNVDELVQCGLRREMLLGEITVQPILTVLMPGATEPSTFHQIALTDLLTACRTDPVFLSKTRPNVHLLREYETFMKYFDVKEEYSKAYCIQRLKTLAEDGFLGQYRWDSGGAWKGKPWSKDANLPTDAELIMNLFCAMLDDVLPAVSDTDRPFRRAHYAPVPPTKSASIRGMFLIYYSQPLPPNFKVIANGQVREILPGKTNVFQSIILFLHAIKQFKSGHLSNINLHILLEEIFESS</sequence>
<dbReference type="Pfam" id="PF09786">
    <property type="entry name" value="CytochromB561_N"/>
    <property type="match status" value="1"/>
</dbReference>